<dbReference type="PRINTS" id="PR01437">
    <property type="entry name" value="NUOXDRDTASE4"/>
</dbReference>
<comment type="function">
    <text evidence="1">Core subunit of the mitochondrial membrane respiratory chain NADH dehydrogenase (Complex I) that is believed to belong to the minimal assembly required for catalysis. Complex I functions in the transfer of electrons from NADH to the respiratory chain. The immediate electron acceptor for the enzyme is believed to be ubiquinone.</text>
</comment>
<evidence type="ECO:0000256" key="9">
    <source>
        <dbReference type="ARBA" id="ARBA00022967"/>
    </source>
</evidence>
<keyword evidence="10 17" id="KW-0249">Electron transport</keyword>
<feature type="transmembrane region" description="Helical" evidence="17">
    <location>
        <begin position="178"/>
        <end position="201"/>
    </location>
</feature>
<dbReference type="InterPro" id="IPR000260">
    <property type="entry name" value="NADH4_N"/>
</dbReference>
<dbReference type="GO" id="GO:0008137">
    <property type="term" value="F:NADH dehydrogenase (ubiquinone) activity"/>
    <property type="evidence" value="ECO:0007669"/>
    <property type="project" value="UniProtKB-UniRule"/>
</dbReference>
<dbReference type="GO" id="GO:0048039">
    <property type="term" value="F:ubiquinone binding"/>
    <property type="evidence" value="ECO:0007669"/>
    <property type="project" value="TreeGrafter"/>
</dbReference>
<feature type="transmembrane region" description="Helical" evidence="17">
    <location>
        <begin position="373"/>
        <end position="399"/>
    </location>
</feature>
<keyword evidence="8 17" id="KW-0812">Transmembrane</keyword>
<keyword evidence="6 17" id="KW-0813">Transport</keyword>
<dbReference type="GeneID" id="27985420"/>
<comment type="function">
    <text evidence="17">Core subunit of the mitochondrial membrane respiratory chain NADH dehydrogenase (Complex I) which catalyzes electron transfer from NADH through the respiratory chain, using ubiquinone as an electron acceptor. Essential for the catalytic activity and assembly of complex I.</text>
</comment>
<accession>A0A172DYV4</accession>
<evidence type="ECO:0000256" key="17">
    <source>
        <dbReference type="RuleBase" id="RU003297"/>
    </source>
</evidence>
<evidence type="ECO:0000256" key="12">
    <source>
        <dbReference type="ARBA" id="ARBA00023027"/>
    </source>
</evidence>
<feature type="transmembrane region" description="Helical" evidence="17">
    <location>
        <begin position="56"/>
        <end position="74"/>
    </location>
</feature>
<dbReference type="EC" id="7.1.1.2" evidence="4 17"/>
<geneLocation type="mitochondrion" evidence="20"/>
<feature type="transmembrane region" description="Helical" evidence="17">
    <location>
        <begin position="80"/>
        <end position="101"/>
    </location>
</feature>
<keyword evidence="13 17" id="KW-0830">Ubiquinone</keyword>
<organism evidence="20">
    <name type="scientific">Libiocoris heissi</name>
    <dbReference type="NCBI Taxonomy" id="1176477"/>
    <lineage>
        <taxon>Eukaryota</taxon>
        <taxon>Metazoa</taxon>
        <taxon>Ecdysozoa</taxon>
        <taxon>Arthropoda</taxon>
        <taxon>Hexapoda</taxon>
        <taxon>Insecta</taxon>
        <taxon>Pterygota</taxon>
        <taxon>Neoptera</taxon>
        <taxon>Paraneoptera</taxon>
        <taxon>Hemiptera</taxon>
        <taxon>Heteroptera</taxon>
        <taxon>Panheteroptera</taxon>
        <taxon>Pentatomomorpha</taxon>
        <taxon>Aradoidea</taxon>
        <taxon>Aradidae</taxon>
        <taxon>Carventinae</taxon>
        <taxon>Libiocoris</taxon>
    </lineage>
</organism>
<evidence type="ECO:0000256" key="16">
    <source>
        <dbReference type="ARBA" id="ARBA00049551"/>
    </source>
</evidence>
<feature type="domain" description="NADH:ubiquinone oxidoreductase chain 4 N-terminal" evidence="19">
    <location>
        <begin position="1"/>
        <end position="102"/>
    </location>
</feature>
<comment type="subcellular location">
    <subcellularLocation>
        <location evidence="2 17">Mitochondrion membrane</location>
        <topology evidence="2 17">Multi-pass membrane protein</topology>
    </subcellularLocation>
</comment>
<evidence type="ECO:0000256" key="6">
    <source>
        <dbReference type="ARBA" id="ARBA00022448"/>
    </source>
</evidence>
<dbReference type="InterPro" id="IPR001750">
    <property type="entry name" value="ND/Mrp_TM"/>
</dbReference>
<keyword evidence="11 17" id="KW-1133">Transmembrane helix</keyword>
<dbReference type="GO" id="GO:0003954">
    <property type="term" value="F:NADH dehydrogenase activity"/>
    <property type="evidence" value="ECO:0007669"/>
    <property type="project" value="TreeGrafter"/>
</dbReference>
<evidence type="ECO:0000259" key="18">
    <source>
        <dbReference type="Pfam" id="PF00361"/>
    </source>
</evidence>
<dbReference type="Pfam" id="PF00361">
    <property type="entry name" value="Proton_antipo_M"/>
    <property type="match status" value="1"/>
</dbReference>
<evidence type="ECO:0000256" key="13">
    <source>
        <dbReference type="ARBA" id="ARBA00023075"/>
    </source>
</evidence>
<dbReference type="AlphaFoldDB" id="A0A172DYV4"/>
<feature type="transmembrane region" description="Helical" evidence="17">
    <location>
        <begin position="245"/>
        <end position="265"/>
    </location>
</feature>
<sequence length="443" mass="50097">MMKLIISLFFLIPLSCFVNWWGMIVSLMLIAFLFLGMFVSLPFLSNISYGVGTDVVSFSMILLSIWISMMMVMASHHIYLSNFFVTQFLLLTVSLLIMLVMCFSSSNVFIFFVFFEGSIIPTLFFVFGWGYQSERLVAGYYFLFYTLFASLPMLVCLLWMGYFCGTYFFYLVYLDVNFFIYLSLLGAFLVSMPLTFLHFWLPKAHVEAPVSGSMVLAGVLLKLGGYGMYRILMFWGGESLKYNEVVFSISLYGSAVIGLLGLYQVDIKSMIAYGSICHMGLVICGVMTLSRIGMIGSLIMMVGHGLCSSGLFSLANIVYERTYSRSFYLNKGLLTVIPGLGFFWFLFCSNNMSCPLSLGFFGELMLITSLISWSFLSFLFVGVSSFLSCCFSIYLYSVVQHGSLSVGLLSFSCISVREYLLLFMHCFPLNLMFLSIDVFVLWL</sequence>
<gene>
    <name evidence="20" type="primary">ND4</name>
</gene>
<evidence type="ECO:0000259" key="19">
    <source>
        <dbReference type="Pfam" id="PF01059"/>
    </source>
</evidence>
<name>A0A172DYV4_9HEMI</name>
<evidence type="ECO:0000256" key="7">
    <source>
        <dbReference type="ARBA" id="ARBA00022660"/>
    </source>
</evidence>
<evidence type="ECO:0000256" key="1">
    <source>
        <dbReference type="ARBA" id="ARBA00003257"/>
    </source>
</evidence>
<feature type="transmembrane region" description="Helical" evidence="17">
    <location>
        <begin position="26"/>
        <end position="44"/>
    </location>
</feature>
<evidence type="ECO:0000256" key="4">
    <source>
        <dbReference type="ARBA" id="ARBA00012944"/>
    </source>
</evidence>
<dbReference type="EMBL" id="JQ780819">
    <property type="protein sequence ID" value="AFI54714.1"/>
    <property type="molecule type" value="Genomic_DNA"/>
</dbReference>
<dbReference type="PANTHER" id="PTHR43507:SF20">
    <property type="entry name" value="NADH-UBIQUINONE OXIDOREDUCTASE CHAIN 4"/>
    <property type="match status" value="1"/>
</dbReference>
<proteinExistence type="inferred from homology"/>
<dbReference type="RefSeq" id="YP_009258849.1">
    <property type="nucleotide sequence ID" value="NC_030363.1"/>
</dbReference>
<keyword evidence="12 17" id="KW-0520">NAD</keyword>
<keyword evidence="9" id="KW-1278">Translocase</keyword>
<evidence type="ECO:0000256" key="15">
    <source>
        <dbReference type="ARBA" id="ARBA00023136"/>
    </source>
</evidence>
<reference evidence="20" key="1">
    <citation type="submission" date="2012-03" db="EMBL/GenBank/DDBJ databases">
        <authorList>
            <person name="Mohankumar C."/>
            <person name="Salini B."/>
            <person name="Harish M."/>
            <person name="Sooraj B."/>
        </authorList>
    </citation>
    <scope>NUCLEOTIDE SEQUENCE</scope>
</reference>
<feature type="transmembrane region" description="Helical" evidence="17">
    <location>
        <begin position="297"/>
        <end position="319"/>
    </location>
</feature>
<keyword evidence="14 17" id="KW-0496">Mitochondrion</keyword>
<evidence type="ECO:0000256" key="14">
    <source>
        <dbReference type="ARBA" id="ARBA00023128"/>
    </source>
</evidence>
<evidence type="ECO:0000256" key="10">
    <source>
        <dbReference type="ARBA" id="ARBA00022982"/>
    </source>
</evidence>
<feature type="transmembrane region" description="Helical" evidence="17">
    <location>
        <begin position="108"/>
        <end position="130"/>
    </location>
</feature>
<evidence type="ECO:0000256" key="5">
    <source>
        <dbReference type="ARBA" id="ARBA00021006"/>
    </source>
</evidence>
<keyword evidence="15 17" id="KW-0472">Membrane</keyword>
<dbReference type="GO" id="GO:0042773">
    <property type="term" value="P:ATP synthesis coupled electron transport"/>
    <property type="evidence" value="ECO:0007669"/>
    <property type="project" value="InterPro"/>
</dbReference>
<feature type="transmembrane region" description="Helical" evidence="17">
    <location>
        <begin position="142"/>
        <end position="171"/>
    </location>
</feature>
<dbReference type="InterPro" id="IPR003918">
    <property type="entry name" value="NADH_UbQ_OxRdtase"/>
</dbReference>
<evidence type="ECO:0000256" key="11">
    <source>
        <dbReference type="ARBA" id="ARBA00022989"/>
    </source>
</evidence>
<reference evidence="20" key="2">
    <citation type="journal article" date="2016" name="Sci. Rep.">
        <title>Rearrangement of mitochondrial tRNA genes in flat bugs (Hemiptera: Aradidae).</title>
        <authorList>
            <person name="Song F."/>
            <person name="Li H."/>
            <person name="Shao R."/>
            <person name="Shi A."/>
            <person name="Bai X."/>
            <person name="Zheng X."/>
            <person name="Heiss E."/>
            <person name="Cai W."/>
        </authorList>
    </citation>
    <scope>NUCLEOTIDE SEQUENCE</scope>
</reference>
<comment type="similarity">
    <text evidence="3 17">Belongs to the complex I subunit 4 family.</text>
</comment>
<dbReference type="GO" id="GO:0015990">
    <property type="term" value="P:electron transport coupled proton transport"/>
    <property type="evidence" value="ECO:0007669"/>
    <property type="project" value="TreeGrafter"/>
</dbReference>
<evidence type="ECO:0000256" key="3">
    <source>
        <dbReference type="ARBA" id="ARBA00009025"/>
    </source>
</evidence>
<protein>
    <recommendedName>
        <fullName evidence="5 17">NADH-ubiquinone oxidoreductase chain 4</fullName>
        <ecNumber evidence="4 17">7.1.1.2</ecNumber>
    </recommendedName>
</protein>
<evidence type="ECO:0000256" key="8">
    <source>
        <dbReference type="ARBA" id="ARBA00022692"/>
    </source>
</evidence>
<evidence type="ECO:0000313" key="20">
    <source>
        <dbReference type="EMBL" id="AFI54714.1"/>
    </source>
</evidence>
<dbReference type="Pfam" id="PF01059">
    <property type="entry name" value="Oxidored_q5_N"/>
    <property type="match status" value="1"/>
</dbReference>
<feature type="domain" description="NADH:quinone oxidoreductase/Mrp antiporter transmembrane" evidence="18">
    <location>
        <begin position="105"/>
        <end position="387"/>
    </location>
</feature>
<feature type="transmembrane region" description="Helical" evidence="17">
    <location>
        <begin position="419"/>
        <end position="442"/>
    </location>
</feature>
<feature type="transmembrane region" description="Helical" evidence="17">
    <location>
        <begin position="213"/>
        <end position="233"/>
    </location>
</feature>
<keyword evidence="7 17" id="KW-0679">Respiratory chain</keyword>
<dbReference type="GO" id="GO:0031966">
    <property type="term" value="C:mitochondrial membrane"/>
    <property type="evidence" value="ECO:0007669"/>
    <property type="project" value="UniProtKB-SubCell"/>
</dbReference>
<comment type="catalytic activity">
    <reaction evidence="16 17">
        <text>a ubiquinone + NADH + 5 H(+)(in) = a ubiquinol + NAD(+) + 4 H(+)(out)</text>
        <dbReference type="Rhea" id="RHEA:29091"/>
        <dbReference type="Rhea" id="RHEA-COMP:9565"/>
        <dbReference type="Rhea" id="RHEA-COMP:9566"/>
        <dbReference type="ChEBI" id="CHEBI:15378"/>
        <dbReference type="ChEBI" id="CHEBI:16389"/>
        <dbReference type="ChEBI" id="CHEBI:17976"/>
        <dbReference type="ChEBI" id="CHEBI:57540"/>
        <dbReference type="ChEBI" id="CHEBI:57945"/>
        <dbReference type="EC" id="7.1.1.2"/>
    </reaction>
</comment>
<evidence type="ECO:0000256" key="2">
    <source>
        <dbReference type="ARBA" id="ARBA00004225"/>
    </source>
</evidence>
<dbReference type="PANTHER" id="PTHR43507">
    <property type="entry name" value="NADH-UBIQUINONE OXIDOREDUCTASE CHAIN 4"/>
    <property type="match status" value="1"/>
</dbReference>
<dbReference type="CTD" id="4538"/>